<dbReference type="SUPFAM" id="SSF52833">
    <property type="entry name" value="Thioredoxin-like"/>
    <property type="match status" value="1"/>
</dbReference>
<proteinExistence type="predicted"/>
<feature type="signal peptide" evidence="5">
    <location>
        <begin position="1"/>
        <end position="24"/>
    </location>
</feature>
<keyword evidence="2" id="KW-0201">Cytochrome c-type biogenesis</keyword>
<dbReference type="PROSITE" id="PS00194">
    <property type="entry name" value="THIOREDOXIN_1"/>
    <property type="match status" value="1"/>
</dbReference>
<dbReference type="InterPro" id="IPR050553">
    <property type="entry name" value="Thioredoxin_ResA/DsbE_sf"/>
</dbReference>
<sequence length="390" mass="44675">MKRCQHAFAGILLLLAGSTLSATAQQGKKFITVSGKIKFPPPAEQQQKFPFRVQKQVGDERVTIDTIHLKPDGSYSVKIDATRPQFYILNEFEEDRLTIWAGKDNLKIDFRGMDTAKIKYKNPPYVFIEGSKENDLINQVNFISYRNYQQSIENGQLQYKASLAKDTALEKALGRQYDWLSNDMRERIKLLIRMNQHTPVLMYALDYLHPRKDKELILAEASRLAKAYPWLAEAKQKREDIERAEAIARKTGIGAVAMDFVQNNTNGKPIKLSDYRGKYVLLDFWASWCGPCRAENPNVLDNYERFHVKGLEILGVSLDDKKDAWIKAIKDDGLEWTHVSDLKGWKNAVAKEYNIRAVPSNFLIDKEGKIVAVNLRGEELTSKLEQIFGK</sequence>
<dbReference type="AlphaFoldDB" id="A0A561PTM2"/>
<evidence type="ECO:0000256" key="4">
    <source>
        <dbReference type="ARBA" id="ARBA00023284"/>
    </source>
</evidence>
<accession>A0A561PTM2</accession>
<dbReference type="InterPro" id="IPR013766">
    <property type="entry name" value="Thioredoxin_domain"/>
</dbReference>
<keyword evidence="8" id="KW-1185">Reference proteome</keyword>
<evidence type="ECO:0000256" key="3">
    <source>
        <dbReference type="ARBA" id="ARBA00023157"/>
    </source>
</evidence>
<dbReference type="PROSITE" id="PS51352">
    <property type="entry name" value="THIOREDOXIN_2"/>
    <property type="match status" value="1"/>
</dbReference>
<protein>
    <submittedName>
        <fullName evidence="7">Peroxiredoxin</fullName>
    </submittedName>
</protein>
<dbReference type="Pfam" id="PF00578">
    <property type="entry name" value="AhpC-TSA"/>
    <property type="match status" value="1"/>
</dbReference>
<evidence type="ECO:0000256" key="1">
    <source>
        <dbReference type="ARBA" id="ARBA00004196"/>
    </source>
</evidence>
<dbReference type="PANTHER" id="PTHR42852:SF6">
    <property type="entry name" value="THIOL:DISULFIDE INTERCHANGE PROTEIN DSBE"/>
    <property type="match status" value="1"/>
</dbReference>
<dbReference type="EMBL" id="VIWO01000003">
    <property type="protein sequence ID" value="TWF41471.1"/>
    <property type="molecule type" value="Genomic_DNA"/>
</dbReference>
<evidence type="ECO:0000259" key="6">
    <source>
        <dbReference type="PROSITE" id="PS51352"/>
    </source>
</evidence>
<dbReference type="InterPro" id="IPR036249">
    <property type="entry name" value="Thioredoxin-like_sf"/>
</dbReference>
<organism evidence="7 8">
    <name type="scientific">Chitinophaga polysaccharea</name>
    <dbReference type="NCBI Taxonomy" id="1293035"/>
    <lineage>
        <taxon>Bacteria</taxon>
        <taxon>Pseudomonadati</taxon>
        <taxon>Bacteroidota</taxon>
        <taxon>Chitinophagia</taxon>
        <taxon>Chitinophagales</taxon>
        <taxon>Chitinophagaceae</taxon>
        <taxon>Chitinophaga</taxon>
    </lineage>
</organism>
<evidence type="ECO:0000313" key="8">
    <source>
        <dbReference type="Proteomes" id="UP000320811"/>
    </source>
</evidence>
<dbReference type="GO" id="GO:0030313">
    <property type="term" value="C:cell envelope"/>
    <property type="evidence" value="ECO:0007669"/>
    <property type="project" value="UniProtKB-SubCell"/>
</dbReference>
<dbReference type="Gene3D" id="3.40.30.10">
    <property type="entry name" value="Glutaredoxin"/>
    <property type="match status" value="1"/>
</dbReference>
<dbReference type="InterPro" id="IPR000866">
    <property type="entry name" value="AhpC/TSA"/>
</dbReference>
<keyword evidence="4" id="KW-0676">Redox-active center</keyword>
<comment type="subcellular location">
    <subcellularLocation>
        <location evidence="1">Cell envelope</location>
    </subcellularLocation>
</comment>
<dbReference type="GO" id="GO:0016209">
    <property type="term" value="F:antioxidant activity"/>
    <property type="evidence" value="ECO:0007669"/>
    <property type="project" value="InterPro"/>
</dbReference>
<dbReference type="Proteomes" id="UP000320811">
    <property type="component" value="Unassembled WGS sequence"/>
</dbReference>
<feature type="chain" id="PRO_5022029721" evidence="5">
    <location>
        <begin position="25"/>
        <end position="390"/>
    </location>
</feature>
<evidence type="ECO:0000256" key="2">
    <source>
        <dbReference type="ARBA" id="ARBA00022748"/>
    </source>
</evidence>
<name>A0A561PTM2_9BACT</name>
<dbReference type="OrthoDB" id="9794348at2"/>
<dbReference type="GO" id="GO:0017004">
    <property type="term" value="P:cytochrome complex assembly"/>
    <property type="evidence" value="ECO:0007669"/>
    <property type="project" value="UniProtKB-KW"/>
</dbReference>
<gene>
    <name evidence="7" type="ORF">FHW36_103275</name>
</gene>
<dbReference type="GO" id="GO:0016491">
    <property type="term" value="F:oxidoreductase activity"/>
    <property type="evidence" value="ECO:0007669"/>
    <property type="project" value="InterPro"/>
</dbReference>
<keyword evidence="3" id="KW-1015">Disulfide bond</keyword>
<reference evidence="7 8" key="1">
    <citation type="submission" date="2019-06" db="EMBL/GenBank/DDBJ databases">
        <title>Sorghum-associated microbial communities from plants grown in Nebraska, USA.</title>
        <authorList>
            <person name="Schachtman D."/>
        </authorList>
    </citation>
    <scope>NUCLEOTIDE SEQUENCE [LARGE SCALE GENOMIC DNA]</scope>
    <source>
        <strain evidence="7 8">1209</strain>
    </source>
</reference>
<dbReference type="CDD" id="cd02966">
    <property type="entry name" value="TlpA_like_family"/>
    <property type="match status" value="1"/>
</dbReference>
<feature type="domain" description="Thioredoxin" evidence="6">
    <location>
        <begin position="251"/>
        <end position="390"/>
    </location>
</feature>
<dbReference type="PANTHER" id="PTHR42852">
    <property type="entry name" value="THIOL:DISULFIDE INTERCHANGE PROTEIN DSBE"/>
    <property type="match status" value="1"/>
</dbReference>
<dbReference type="InterPro" id="IPR017937">
    <property type="entry name" value="Thioredoxin_CS"/>
</dbReference>
<dbReference type="RefSeq" id="WP_145669167.1">
    <property type="nucleotide sequence ID" value="NZ_VIWO01000003.1"/>
</dbReference>
<evidence type="ECO:0000256" key="5">
    <source>
        <dbReference type="SAM" id="SignalP"/>
    </source>
</evidence>
<evidence type="ECO:0000313" key="7">
    <source>
        <dbReference type="EMBL" id="TWF41471.1"/>
    </source>
</evidence>
<comment type="caution">
    <text evidence="7">The sequence shown here is derived from an EMBL/GenBank/DDBJ whole genome shotgun (WGS) entry which is preliminary data.</text>
</comment>
<keyword evidence="5" id="KW-0732">Signal</keyword>